<accession>A0A8H4IIM6</accession>
<dbReference type="AlphaFoldDB" id="A0A8H4IIM6"/>
<evidence type="ECO:0000256" key="5">
    <source>
        <dbReference type="ARBA" id="ARBA00022989"/>
    </source>
</evidence>
<keyword evidence="3" id="KW-0808">Transferase</keyword>
<dbReference type="PANTHER" id="PTHR31595:SF27">
    <property type="entry name" value="WAX SYNTHASE DOMAIN-CONTAINING PROTEIN-RELATED"/>
    <property type="match status" value="1"/>
</dbReference>
<dbReference type="GO" id="GO:0016020">
    <property type="term" value="C:membrane"/>
    <property type="evidence" value="ECO:0007669"/>
    <property type="project" value="UniProtKB-SubCell"/>
</dbReference>
<organism evidence="9 10">
    <name type="scientific">Botryosphaeria dothidea</name>
    <dbReference type="NCBI Taxonomy" id="55169"/>
    <lineage>
        <taxon>Eukaryota</taxon>
        <taxon>Fungi</taxon>
        <taxon>Dikarya</taxon>
        <taxon>Ascomycota</taxon>
        <taxon>Pezizomycotina</taxon>
        <taxon>Dothideomycetes</taxon>
        <taxon>Dothideomycetes incertae sedis</taxon>
        <taxon>Botryosphaeriales</taxon>
        <taxon>Botryosphaeriaceae</taxon>
        <taxon>Botryosphaeria</taxon>
    </lineage>
</organism>
<feature type="transmembrane region" description="Helical" evidence="7">
    <location>
        <begin position="199"/>
        <end position="223"/>
    </location>
</feature>
<comment type="similarity">
    <text evidence="2">Belongs to the wax synthase family.</text>
</comment>
<dbReference type="GO" id="GO:0008374">
    <property type="term" value="F:O-acyltransferase activity"/>
    <property type="evidence" value="ECO:0007669"/>
    <property type="project" value="InterPro"/>
</dbReference>
<comment type="caution">
    <text evidence="9">The sequence shown here is derived from an EMBL/GenBank/DDBJ whole genome shotgun (WGS) entry which is preliminary data.</text>
</comment>
<feature type="transmembrane region" description="Helical" evidence="7">
    <location>
        <begin position="344"/>
        <end position="363"/>
    </location>
</feature>
<dbReference type="OrthoDB" id="1077582at2759"/>
<keyword evidence="5 7" id="KW-1133">Transmembrane helix</keyword>
<dbReference type="PANTHER" id="PTHR31595">
    <property type="entry name" value="LONG-CHAIN-ALCOHOL O-FATTY-ACYLTRANSFERASE 3-RELATED"/>
    <property type="match status" value="1"/>
</dbReference>
<keyword evidence="4 7" id="KW-0812">Transmembrane</keyword>
<keyword evidence="6 7" id="KW-0472">Membrane</keyword>
<evidence type="ECO:0000256" key="2">
    <source>
        <dbReference type="ARBA" id="ARBA00007282"/>
    </source>
</evidence>
<gene>
    <name evidence="9" type="ORF">GTA08_BOTSDO10427</name>
</gene>
<sequence length="394" mass="43945">MSSWLPINHGSAFTFGSTELTFLILFVMVILLVPGHAIFTRFISVLALSAVTYKLQEVFFRLCNNPHWRGFIAPMLCIQLMSASELVLISRVESAPISATSASSIVTRAARTVDLLWNLRRIGTRWQVKNVPIALPSTRAEFVRRRLITTAIAYLILDVIISGPPPPSAPFGPEKRALFQIGSLSQEDIVFRIIGTASYWFSAFLTILIVFNITAIAFVLTGLSSPKNCPPFFGSIKDAYTMRHFWGNLWHQCLRRGLSGHADLMADSILQIPRGTLLSRYTRIFGAFLISGLIHHVNDVAMGVRSADAGSIFFYPLQALGIMIEDGIQALTRRLHVSYSVRRLVGYVWVGVFLAWSTPTLFYPQLRVGTDPGLLLPIHVARPLINYVKAVWQV</sequence>
<evidence type="ECO:0000256" key="4">
    <source>
        <dbReference type="ARBA" id="ARBA00022692"/>
    </source>
</evidence>
<evidence type="ECO:0000256" key="7">
    <source>
        <dbReference type="SAM" id="Phobius"/>
    </source>
</evidence>
<feature type="transmembrane region" description="Helical" evidence="7">
    <location>
        <begin position="20"/>
        <end position="39"/>
    </location>
</feature>
<reference evidence="9" key="1">
    <citation type="submission" date="2020-04" db="EMBL/GenBank/DDBJ databases">
        <title>Genome Assembly and Annotation of Botryosphaeria dothidea sdau 11-99, a Latent Pathogen of Apple Fruit Ring Rot in China.</title>
        <authorList>
            <person name="Yu C."/>
            <person name="Diao Y."/>
            <person name="Lu Q."/>
            <person name="Zhao J."/>
            <person name="Cui S."/>
            <person name="Peng C."/>
            <person name="He B."/>
            <person name="Liu H."/>
        </authorList>
    </citation>
    <scope>NUCLEOTIDE SEQUENCE [LARGE SCALE GENOMIC DNA]</scope>
    <source>
        <strain evidence="9">Sdau11-99</strain>
    </source>
</reference>
<dbReference type="Pfam" id="PF13813">
    <property type="entry name" value="MBOAT_2"/>
    <property type="match status" value="1"/>
</dbReference>
<feature type="domain" description="Wax synthase" evidence="8">
    <location>
        <begin position="229"/>
        <end position="314"/>
    </location>
</feature>
<proteinExistence type="inferred from homology"/>
<feature type="transmembrane region" description="Helical" evidence="7">
    <location>
        <begin position="147"/>
        <end position="165"/>
    </location>
</feature>
<evidence type="ECO:0000313" key="9">
    <source>
        <dbReference type="EMBL" id="KAF4301866.1"/>
    </source>
</evidence>
<evidence type="ECO:0000256" key="6">
    <source>
        <dbReference type="ARBA" id="ARBA00023136"/>
    </source>
</evidence>
<evidence type="ECO:0000256" key="1">
    <source>
        <dbReference type="ARBA" id="ARBA00004141"/>
    </source>
</evidence>
<keyword evidence="10" id="KW-1185">Reference proteome</keyword>
<protein>
    <recommendedName>
        <fullName evidence="8">Wax synthase domain-containing protein</fullName>
    </recommendedName>
</protein>
<comment type="subcellular location">
    <subcellularLocation>
        <location evidence="1">Membrane</location>
        <topology evidence="1">Multi-pass membrane protein</topology>
    </subcellularLocation>
</comment>
<dbReference type="GO" id="GO:0006629">
    <property type="term" value="P:lipid metabolic process"/>
    <property type="evidence" value="ECO:0007669"/>
    <property type="project" value="InterPro"/>
</dbReference>
<dbReference type="Proteomes" id="UP000572817">
    <property type="component" value="Unassembled WGS sequence"/>
</dbReference>
<dbReference type="EMBL" id="WWBZ02000073">
    <property type="protein sequence ID" value="KAF4301866.1"/>
    <property type="molecule type" value="Genomic_DNA"/>
</dbReference>
<evidence type="ECO:0000259" key="8">
    <source>
        <dbReference type="Pfam" id="PF13813"/>
    </source>
</evidence>
<evidence type="ECO:0000313" key="10">
    <source>
        <dbReference type="Proteomes" id="UP000572817"/>
    </source>
</evidence>
<dbReference type="InterPro" id="IPR044851">
    <property type="entry name" value="Wax_synthase"/>
</dbReference>
<dbReference type="InterPro" id="IPR032805">
    <property type="entry name" value="Wax_synthase_dom"/>
</dbReference>
<name>A0A8H4IIM6_9PEZI</name>
<evidence type="ECO:0000256" key="3">
    <source>
        <dbReference type="ARBA" id="ARBA00022679"/>
    </source>
</evidence>